<dbReference type="EMBL" id="GQ983381">
    <property type="protein sequence ID" value="ACX85509.1"/>
    <property type="molecule type" value="Genomic_DNA"/>
</dbReference>
<accession>D0UZ57</accession>
<sequence>MNNFATPGLDQHMAEVDAERQRQLARFGDQHHPDGTAITEDRERADRARHLCDSMTRLGLLTWRDILHEEVQEAFAESAPTLLRTELVQVAAVALAWISDLDSRTAAETETDGAR</sequence>
<keyword evidence="1" id="KW-0614">Plasmid</keyword>
<organism evidence="1">
    <name type="scientific">Streptomyces sp. W9</name>
    <dbReference type="NCBI Taxonomy" id="682410"/>
    <lineage>
        <taxon>Bacteria</taxon>
        <taxon>Bacillati</taxon>
        <taxon>Actinomycetota</taxon>
        <taxon>Actinomycetes</taxon>
        <taxon>Kitasatosporales</taxon>
        <taxon>Streptomycetaceae</taxon>
        <taxon>Streptomyces</taxon>
    </lineage>
</organism>
<evidence type="ECO:0000313" key="1">
    <source>
        <dbReference type="EMBL" id="ACX85509.1"/>
    </source>
</evidence>
<proteinExistence type="predicted"/>
<gene>
    <name evidence="1" type="ORF">pCQ3.8c</name>
</gene>
<reference evidence="1" key="1">
    <citation type="journal article" date="2010" name="J. Bacteriol.">
        <title>Characterization of the replication, transfer, and plasmid/lytic phage cycle of the Streptomyces plasmid-phage pZL12.</title>
        <authorList>
            <person name="Zhong L."/>
            <person name="Cheng Q."/>
            <person name="Tian X."/>
            <person name="Zhao L."/>
            <person name="Qin Z."/>
        </authorList>
    </citation>
    <scope>NUCLEOTIDE SEQUENCE</scope>
    <source>
        <strain evidence="1">W9</strain>
        <plasmid evidence="1">pCQ3</plasmid>
    </source>
</reference>
<geneLocation type="plasmid" evidence="1">
    <name>pCQ3</name>
</geneLocation>
<name>D0UZ57_9ACTN</name>
<protein>
    <submittedName>
        <fullName evidence="1">PCQ3_8</fullName>
    </submittedName>
</protein>
<dbReference type="RefSeq" id="WP_012840394.1">
    <property type="nucleotide sequence ID" value="NC_013449.1"/>
</dbReference>
<dbReference type="AlphaFoldDB" id="D0UZ57"/>